<gene>
    <name evidence="3" type="ORF">HNQ65_005343</name>
</gene>
<keyword evidence="2" id="KW-1133">Transmembrane helix</keyword>
<protein>
    <submittedName>
        <fullName evidence="3">TPR repeat protein</fullName>
    </submittedName>
</protein>
<dbReference type="InterPro" id="IPR006597">
    <property type="entry name" value="Sel1-like"/>
</dbReference>
<dbReference type="SMART" id="SM00671">
    <property type="entry name" value="SEL1"/>
    <property type="match status" value="6"/>
</dbReference>
<dbReference type="PANTHER" id="PTHR11102:SF160">
    <property type="entry name" value="ERAD-ASSOCIATED E3 UBIQUITIN-PROTEIN LIGASE COMPONENT HRD3"/>
    <property type="match status" value="1"/>
</dbReference>
<organism evidence="3 4">
    <name type="scientific">Prosthecobacter vanneervenii</name>
    <dbReference type="NCBI Taxonomy" id="48466"/>
    <lineage>
        <taxon>Bacteria</taxon>
        <taxon>Pseudomonadati</taxon>
        <taxon>Verrucomicrobiota</taxon>
        <taxon>Verrucomicrobiia</taxon>
        <taxon>Verrucomicrobiales</taxon>
        <taxon>Verrucomicrobiaceae</taxon>
        <taxon>Prosthecobacter</taxon>
    </lineage>
</organism>
<name>A0A7W7YGJ2_9BACT</name>
<keyword evidence="2" id="KW-0472">Membrane</keyword>
<feature type="compositionally biased region" description="Low complexity" evidence="1">
    <location>
        <begin position="75"/>
        <end position="91"/>
    </location>
</feature>
<dbReference type="Pfam" id="PF08238">
    <property type="entry name" value="Sel1"/>
    <property type="match status" value="6"/>
</dbReference>
<dbReference type="SUPFAM" id="SSF81901">
    <property type="entry name" value="HCP-like"/>
    <property type="match status" value="2"/>
</dbReference>
<accession>A0A7W7YGJ2</accession>
<evidence type="ECO:0000313" key="4">
    <source>
        <dbReference type="Proteomes" id="UP000590740"/>
    </source>
</evidence>
<feature type="compositionally biased region" description="Low complexity" evidence="1">
    <location>
        <begin position="154"/>
        <end position="171"/>
    </location>
</feature>
<dbReference type="PANTHER" id="PTHR11102">
    <property type="entry name" value="SEL-1-LIKE PROTEIN"/>
    <property type="match status" value="1"/>
</dbReference>
<dbReference type="Proteomes" id="UP000590740">
    <property type="component" value="Unassembled WGS sequence"/>
</dbReference>
<dbReference type="InterPro" id="IPR011990">
    <property type="entry name" value="TPR-like_helical_dom_sf"/>
</dbReference>
<dbReference type="Gene3D" id="1.25.40.10">
    <property type="entry name" value="Tetratricopeptide repeat domain"/>
    <property type="match status" value="2"/>
</dbReference>
<feature type="region of interest" description="Disordered" evidence="1">
    <location>
        <begin position="72"/>
        <end position="92"/>
    </location>
</feature>
<comment type="caution">
    <text evidence="3">The sequence shown here is derived from an EMBL/GenBank/DDBJ whole genome shotgun (WGS) entry which is preliminary data.</text>
</comment>
<feature type="transmembrane region" description="Helical" evidence="2">
    <location>
        <begin position="123"/>
        <end position="144"/>
    </location>
</feature>
<dbReference type="AlphaFoldDB" id="A0A7W7YGJ2"/>
<feature type="region of interest" description="Disordered" evidence="1">
    <location>
        <begin position="148"/>
        <end position="198"/>
    </location>
</feature>
<evidence type="ECO:0000256" key="2">
    <source>
        <dbReference type="SAM" id="Phobius"/>
    </source>
</evidence>
<evidence type="ECO:0000256" key="1">
    <source>
        <dbReference type="SAM" id="MobiDB-lite"/>
    </source>
</evidence>
<dbReference type="InterPro" id="IPR050767">
    <property type="entry name" value="Sel1_AlgK"/>
</dbReference>
<dbReference type="RefSeq" id="WP_184344814.1">
    <property type="nucleotide sequence ID" value="NZ_JACHIG010000025.1"/>
</dbReference>
<dbReference type="EMBL" id="JACHIG010000025">
    <property type="protein sequence ID" value="MBB5035729.1"/>
    <property type="molecule type" value="Genomic_DNA"/>
</dbReference>
<reference evidence="3 4" key="1">
    <citation type="submission" date="2020-08" db="EMBL/GenBank/DDBJ databases">
        <title>Genomic Encyclopedia of Type Strains, Phase IV (KMG-IV): sequencing the most valuable type-strain genomes for metagenomic binning, comparative biology and taxonomic classification.</title>
        <authorList>
            <person name="Goeker M."/>
        </authorList>
    </citation>
    <scope>NUCLEOTIDE SEQUENCE [LARGE SCALE GENOMIC DNA]</scope>
    <source>
        <strain evidence="3 4">DSM 12252</strain>
    </source>
</reference>
<keyword evidence="4" id="KW-1185">Reference proteome</keyword>
<evidence type="ECO:0000313" key="3">
    <source>
        <dbReference type="EMBL" id="MBB5035729.1"/>
    </source>
</evidence>
<sequence length="463" mass="49723">MTPPEALRTLDLSAPITRQQLSHAYQQAQLVWCVGRFEGNLDLIAKAKAKNAEVKAAHALLAGLPDDAYPFNGDAAPAQSQPAAAPAPAQPRRGVPKMAILRHQQEQQQLQAAQPPRRRGRKVMAALAVCVLAAAGAGAAWMYLSQPPPRRSSAKTPTAAAPAAPEVAAAPAPAPTPTPTPSVAKAKTSTALPTPDLHVKAEQGDVEAMYELGHRYFDGTMGLEKDATAAVVWWRKAAEKGHPNAQYQVAYAYSRGEGVLKDAAESQKWMRKAADQGHPHAQYSLGYDYYEGQNGLPKDLAQAISWLTKAAEQGQDQAQTCLGLAYKQGKGVRQDEAKAVEWFKKAAAQDHPMAEYELGMGYAHGTLGLGTDAAAAAALLVAAAEQGMPQAQLEVATLYQTGGPGLKPNFQESFIWYLTAAAEDKTAREKSRPVEEELTLTEVSEAEQYASSFMPREQRRKNL</sequence>
<proteinExistence type="predicted"/>
<keyword evidence="2" id="KW-0812">Transmembrane</keyword>